<evidence type="ECO:0000313" key="2">
    <source>
        <dbReference type="Proteomes" id="UP000241507"/>
    </source>
</evidence>
<protein>
    <recommendedName>
        <fullName evidence="3">Glycosyltransferase 2-like domain-containing protein</fullName>
    </recommendedName>
</protein>
<dbReference type="OrthoDB" id="1339001at2"/>
<gene>
    <name evidence="1" type="ORF">C7S20_00310</name>
</gene>
<dbReference type="Proteomes" id="UP000241507">
    <property type="component" value="Chromosome"/>
</dbReference>
<organism evidence="1 2">
    <name type="scientific">Christiangramia fulva</name>
    <dbReference type="NCBI Taxonomy" id="2126553"/>
    <lineage>
        <taxon>Bacteria</taxon>
        <taxon>Pseudomonadati</taxon>
        <taxon>Bacteroidota</taxon>
        <taxon>Flavobacteriia</taxon>
        <taxon>Flavobacteriales</taxon>
        <taxon>Flavobacteriaceae</taxon>
        <taxon>Christiangramia</taxon>
    </lineage>
</organism>
<reference evidence="2" key="1">
    <citation type="submission" date="2018-03" db="EMBL/GenBank/DDBJ databases">
        <title>Gramella fulva sp. nov., isolated from a dry surface of tidal flat.</title>
        <authorList>
            <person name="Hwang S.H."/>
            <person name="Hwang W.M."/>
            <person name="Kang K."/>
            <person name="Ahn T.-Y."/>
        </authorList>
    </citation>
    <scope>NUCLEOTIDE SEQUENCE [LARGE SCALE GENOMIC DNA]</scope>
    <source>
        <strain evidence="2">SH35</strain>
    </source>
</reference>
<evidence type="ECO:0008006" key="3">
    <source>
        <dbReference type="Google" id="ProtNLM"/>
    </source>
</evidence>
<keyword evidence="2" id="KW-1185">Reference proteome</keyword>
<name>A0A2R3Z0P6_9FLAO</name>
<evidence type="ECO:0000313" key="1">
    <source>
        <dbReference type="EMBL" id="AVR43837.1"/>
    </source>
</evidence>
<dbReference type="AlphaFoldDB" id="A0A2R3Z0P6"/>
<dbReference type="EMBL" id="CP028136">
    <property type="protein sequence ID" value="AVR43837.1"/>
    <property type="molecule type" value="Genomic_DNA"/>
</dbReference>
<proteinExistence type="predicted"/>
<dbReference type="KEGG" id="grs:C7S20_00310"/>
<dbReference type="RefSeq" id="WP_107010624.1">
    <property type="nucleotide sequence ID" value="NZ_CP028136.1"/>
</dbReference>
<sequence>MAVNKEKIAIITTVANWELYNKTKHFFPTGIRVFAIDGTSAFYGVKSMTFFMKKLKKYDLDWLVMADEDVIFENPEKIFNLIEYLDKNNYTVAGVSEADRIGEQSKHPYVINTFFGILNLREIYKIYNEKEMLANQYAIDNEFPKQVEGFRRYEHPMTSLAESYYCFFLWLRRKGKKTKFLKITRPLENDLLTTAVHDHTNTVLLYHTWFARFYSLDTFHKKRIDKVIKKGKFNSENSKIILLKNHSHDIKFFFYKYFRRLRRFILE</sequence>
<accession>A0A2R3Z0P6</accession>